<reference evidence="1 2" key="1">
    <citation type="journal article" date="2018" name="Front. Microbiol.">
        <title>Genome-Wide Analysis of Corynespora cassiicola Leaf Fall Disease Putative Effectors.</title>
        <authorList>
            <person name="Lopez D."/>
            <person name="Ribeiro S."/>
            <person name="Label P."/>
            <person name="Fumanal B."/>
            <person name="Venisse J.S."/>
            <person name="Kohler A."/>
            <person name="de Oliveira R.R."/>
            <person name="Labutti K."/>
            <person name="Lipzen A."/>
            <person name="Lail K."/>
            <person name="Bauer D."/>
            <person name="Ohm R.A."/>
            <person name="Barry K.W."/>
            <person name="Spatafora J."/>
            <person name="Grigoriev I.V."/>
            <person name="Martin F.M."/>
            <person name="Pujade-Renaud V."/>
        </authorList>
    </citation>
    <scope>NUCLEOTIDE SEQUENCE [LARGE SCALE GENOMIC DNA]</scope>
    <source>
        <strain evidence="1 2">Philippines</strain>
    </source>
</reference>
<proteinExistence type="predicted"/>
<evidence type="ECO:0000313" key="2">
    <source>
        <dbReference type="Proteomes" id="UP000240883"/>
    </source>
</evidence>
<dbReference type="AlphaFoldDB" id="A0A2T2NSW0"/>
<dbReference type="Proteomes" id="UP000240883">
    <property type="component" value="Unassembled WGS sequence"/>
</dbReference>
<accession>A0A2T2NSW0</accession>
<dbReference type="EMBL" id="KZ678133">
    <property type="protein sequence ID" value="PSN68521.1"/>
    <property type="molecule type" value="Genomic_DNA"/>
</dbReference>
<evidence type="ECO:0000313" key="1">
    <source>
        <dbReference type="EMBL" id="PSN68521.1"/>
    </source>
</evidence>
<keyword evidence="2" id="KW-1185">Reference proteome</keyword>
<organism evidence="1 2">
    <name type="scientific">Corynespora cassiicola Philippines</name>
    <dbReference type="NCBI Taxonomy" id="1448308"/>
    <lineage>
        <taxon>Eukaryota</taxon>
        <taxon>Fungi</taxon>
        <taxon>Dikarya</taxon>
        <taxon>Ascomycota</taxon>
        <taxon>Pezizomycotina</taxon>
        <taxon>Dothideomycetes</taxon>
        <taxon>Pleosporomycetidae</taxon>
        <taxon>Pleosporales</taxon>
        <taxon>Corynesporascaceae</taxon>
        <taxon>Corynespora</taxon>
    </lineage>
</organism>
<protein>
    <submittedName>
        <fullName evidence="1">Uncharacterized protein</fullName>
    </submittedName>
</protein>
<dbReference type="OrthoDB" id="3644718at2759"/>
<name>A0A2T2NSW0_CORCC</name>
<sequence>MTLFQQVTFAHSRYGVTDQDGKSGKRTVMKSQIDMSTGEQLHWQFKENEIMGYIEGLSLLEDSERESGLRQLQDGRDGFLKLLLMAHCPRIRDVKFITESHGEENCLRWLAKLIEGIVSNKSDTWPLGLCALREVAVGVPSHKWMDEPSTEPLASVFVTLFHLPHIKSIYYRDIFHDYDDDFDYDSYLPKGCLSVEHLFLDGCEGNSTEGDFTHAIAGASKALQAVAFRSGDSRFEDSDAFVAAFAEHQPRSLRSLMFYDFGRDPRNTVHGYRCTAFTPDELDGFRRLQQVSISAQDLELQYLGELIHSAQDNKTNDEQYIYFVSKCFPKTLQYLSLWGQTGSGHAGDCSGETILIEQVLVKVIQGGEYPDLKSIHVKDLEHRRPEEGLRSKFHFQKLIAVGEKAGVDVHTLTTNCTLKYELKYPEAPDAFSLLLGPYGSQRPRHWQFDPSVGKRIPPGCRNCGACDECLWEYPEQLWTRHTDSLN</sequence>
<gene>
    <name evidence="1" type="ORF">BS50DRAFT_663083</name>
</gene>